<keyword evidence="1" id="KW-0436">Ligase</keyword>
<accession>A0A8J4UVU4</accession>
<reference evidence="1" key="1">
    <citation type="submission" date="2020-07" db="EMBL/GenBank/DDBJ databases">
        <title>Clarias magur genome sequencing, assembly and annotation.</title>
        <authorList>
            <person name="Kushwaha B."/>
            <person name="Kumar R."/>
            <person name="Das P."/>
            <person name="Joshi C.G."/>
            <person name="Kumar D."/>
            <person name="Nagpure N.S."/>
            <person name="Pandey M."/>
            <person name="Agarwal S."/>
            <person name="Srivastava S."/>
            <person name="Singh M."/>
            <person name="Sahoo L."/>
            <person name="Jayasankar P."/>
            <person name="Meher P.K."/>
            <person name="Koringa P.G."/>
            <person name="Iquebal M.A."/>
            <person name="Das S.P."/>
            <person name="Bit A."/>
            <person name="Patnaik S."/>
            <person name="Patel N."/>
            <person name="Shah T.M."/>
            <person name="Hinsu A."/>
            <person name="Jena J.K."/>
        </authorList>
    </citation>
    <scope>NUCLEOTIDE SEQUENCE</scope>
    <source>
        <strain evidence="1">CIFAMagur01</strain>
        <tissue evidence="1">Testis</tissue>
    </source>
</reference>
<evidence type="ECO:0000313" key="1">
    <source>
        <dbReference type="EMBL" id="KAF5907852.1"/>
    </source>
</evidence>
<name>A0A8J4UVU4_CLAMG</name>
<feature type="non-terminal residue" evidence="1">
    <location>
        <position position="53"/>
    </location>
</feature>
<sequence>VVLGCRLGHLHTAVNGSVYKGYVPSGERCQCPSGLITLQGGHCADHRGTHSPP</sequence>
<keyword evidence="2" id="KW-1185">Reference proteome</keyword>
<dbReference type="Proteomes" id="UP000727407">
    <property type="component" value="Unassembled WGS sequence"/>
</dbReference>
<dbReference type="EMBL" id="QNUK01000018">
    <property type="protein sequence ID" value="KAF5907852.1"/>
    <property type="molecule type" value="Genomic_DNA"/>
</dbReference>
<feature type="non-terminal residue" evidence="1">
    <location>
        <position position="1"/>
    </location>
</feature>
<dbReference type="AlphaFoldDB" id="A0A8J4UVU4"/>
<organism evidence="1 2">
    <name type="scientific">Clarias magur</name>
    <name type="common">Asian catfish</name>
    <name type="synonym">Macropteronotus magur</name>
    <dbReference type="NCBI Taxonomy" id="1594786"/>
    <lineage>
        <taxon>Eukaryota</taxon>
        <taxon>Metazoa</taxon>
        <taxon>Chordata</taxon>
        <taxon>Craniata</taxon>
        <taxon>Vertebrata</taxon>
        <taxon>Euteleostomi</taxon>
        <taxon>Actinopterygii</taxon>
        <taxon>Neopterygii</taxon>
        <taxon>Teleostei</taxon>
        <taxon>Ostariophysi</taxon>
        <taxon>Siluriformes</taxon>
        <taxon>Clariidae</taxon>
        <taxon>Clarias</taxon>
    </lineage>
</organism>
<proteinExistence type="predicted"/>
<gene>
    <name evidence="1" type="primary">irg-7</name>
    <name evidence="1" type="ORF">DAT39_002478</name>
</gene>
<comment type="caution">
    <text evidence="1">The sequence shown here is derived from an EMBL/GenBank/DDBJ whole genome shotgun (WGS) entry which is preliminary data.</text>
</comment>
<protein>
    <submittedName>
        <fullName evidence="1">Long-chain-fatty-acid--CoA ligase FadD15</fullName>
    </submittedName>
</protein>
<dbReference type="GO" id="GO:0016874">
    <property type="term" value="F:ligase activity"/>
    <property type="evidence" value="ECO:0007669"/>
    <property type="project" value="UniProtKB-KW"/>
</dbReference>
<evidence type="ECO:0000313" key="2">
    <source>
        <dbReference type="Proteomes" id="UP000727407"/>
    </source>
</evidence>